<keyword evidence="2" id="KW-1133">Transmembrane helix</keyword>
<evidence type="ECO:0000313" key="3">
    <source>
        <dbReference type="EMBL" id="SIT70609.1"/>
    </source>
</evidence>
<evidence type="ECO:0000256" key="1">
    <source>
        <dbReference type="SAM" id="MobiDB-lite"/>
    </source>
</evidence>
<keyword evidence="2" id="KW-0472">Membrane</keyword>
<name>A0A1R3VZ85_9GAMM</name>
<evidence type="ECO:0000256" key="2">
    <source>
        <dbReference type="SAM" id="Phobius"/>
    </source>
</evidence>
<dbReference type="InterPro" id="IPR007313">
    <property type="entry name" value="FxsA"/>
</dbReference>
<evidence type="ECO:0000313" key="4">
    <source>
        <dbReference type="Proteomes" id="UP000223759"/>
    </source>
</evidence>
<dbReference type="PANTHER" id="PTHR35335:SF1">
    <property type="entry name" value="UPF0716 PROTEIN FXSA"/>
    <property type="match status" value="1"/>
</dbReference>
<accession>A0A1R3VZ85</accession>
<dbReference type="Proteomes" id="UP000223759">
    <property type="component" value="Unassembled WGS sequence"/>
</dbReference>
<feature type="region of interest" description="Disordered" evidence="1">
    <location>
        <begin position="125"/>
        <end position="163"/>
    </location>
</feature>
<dbReference type="RefSeq" id="WP_076755733.1">
    <property type="nucleotide sequence ID" value="NZ_CP023018.1"/>
</dbReference>
<dbReference type="PANTHER" id="PTHR35335">
    <property type="entry name" value="UPF0716 PROTEIN FXSA"/>
    <property type="match status" value="1"/>
</dbReference>
<dbReference type="NCBIfam" id="NF008528">
    <property type="entry name" value="PRK11463.1-2"/>
    <property type="match status" value="1"/>
</dbReference>
<gene>
    <name evidence="3" type="ORF">SAMN05216526_1356</name>
</gene>
<dbReference type="EMBL" id="FTPK01000002">
    <property type="protein sequence ID" value="SIT70609.1"/>
    <property type="molecule type" value="Genomic_DNA"/>
</dbReference>
<reference evidence="3 4" key="1">
    <citation type="submission" date="2017-01" db="EMBL/GenBank/DDBJ databases">
        <authorList>
            <person name="Mah S.A."/>
            <person name="Swanson W.J."/>
            <person name="Moy G.W."/>
            <person name="Vacquier V.D."/>
        </authorList>
    </citation>
    <scope>NUCLEOTIDE SEQUENCE [LARGE SCALE GENOMIC DNA]</scope>
    <source>
        <strain evidence="3 4">M9</strain>
    </source>
</reference>
<dbReference type="STRING" id="233100.SAMN05216526_1356"/>
<organism evidence="3 4">
    <name type="scientific">Ectothiorhodosinus mongolicus</name>
    <dbReference type="NCBI Taxonomy" id="233100"/>
    <lineage>
        <taxon>Bacteria</taxon>
        <taxon>Pseudomonadati</taxon>
        <taxon>Pseudomonadota</taxon>
        <taxon>Gammaproteobacteria</taxon>
        <taxon>Chromatiales</taxon>
        <taxon>Ectothiorhodospiraceae</taxon>
        <taxon>Ectothiorhodosinus</taxon>
    </lineage>
</organism>
<keyword evidence="2" id="KW-0812">Transmembrane</keyword>
<proteinExistence type="predicted"/>
<dbReference type="Pfam" id="PF04186">
    <property type="entry name" value="FxsA"/>
    <property type="match status" value="1"/>
</dbReference>
<feature type="transmembrane region" description="Helical" evidence="2">
    <location>
        <begin position="29"/>
        <end position="49"/>
    </location>
</feature>
<dbReference type="OrthoDB" id="9792788at2"/>
<sequence length="163" mass="17681">MPTFPVFLALFFIVPLVEIFILIQMGGWIGVWPTVALVIFTAVLGAYLLRLQGFATLRRFQQSLDRGELPATQLVEGFFLLLGGALLLTPGFFTDAIGFACLIPTTRVLMAQAVIKRGLIQAHSRSSASEHDGAGPASGAGDRRTIEGEWEREPDPPGKDKTP</sequence>
<dbReference type="AlphaFoldDB" id="A0A1R3VZ85"/>
<keyword evidence="4" id="KW-1185">Reference proteome</keyword>
<feature type="compositionally biased region" description="Basic and acidic residues" evidence="1">
    <location>
        <begin position="141"/>
        <end position="163"/>
    </location>
</feature>
<dbReference type="GO" id="GO:0016020">
    <property type="term" value="C:membrane"/>
    <property type="evidence" value="ECO:0007669"/>
    <property type="project" value="InterPro"/>
</dbReference>
<protein>
    <submittedName>
        <fullName evidence="3">UPF0716 protein FxsA</fullName>
    </submittedName>
</protein>